<comment type="caution">
    <text evidence="2">The sequence shown here is derived from an EMBL/GenBank/DDBJ whole genome shotgun (WGS) entry which is preliminary data.</text>
</comment>
<keyword evidence="1" id="KW-0732">Signal</keyword>
<dbReference type="AlphaFoldDB" id="A0A9D2KW72"/>
<sequence>MKTLNAWRMLWVCIFVFTLSSCGDDVYYTLENNDNDLCNKLWITNYTTDEGLTGTYQLRFYSGGKGQEVVILPVTGGTNTTDKEITWRWTDESKECLQWVYTDGTVRYMDNVWVRQHYLSGELDGEQLTFVEANYQH</sequence>
<feature type="signal peptide" evidence="1">
    <location>
        <begin position="1"/>
        <end position="23"/>
    </location>
</feature>
<name>A0A9D2KW72_9BACE</name>
<evidence type="ECO:0000256" key="1">
    <source>
        <dbReference type="SAM" id="SignalP"/>
    </source>
</evidence>
<reference evidence="2" key="2">
    <citation type="submission" date="2021-04" db="EMBL/GenBank/DDBJ databases">
        <authorList>
            <person name="Gilroy R."/>
        </authorList>
    </citation>
    <scope>NUCLEOTIDE SEQUENCE</scope>
    <source>
        <strain evidence="2">ChiHjej12B11-9795</strain>
    </source>
</reference>
<proteinExistence type="predicted"/>
<dbReference type="PROSITE" id="PS51257">
    <property type="entry name" value="PROKAR_LIPOPROTEIN"/>
    <property type="match status" value="1"/>
</dbReference>
<evidence type="ECO:0000313" key="2">
    <source>
        <dbReference type="EMBL" id="HJA85520.1"/>
    </source>
</evidence>
<reference evidence="2" key="1">
    <citation type="journal article" date="2021" name="PeerJ">
        <title>Extensive microbial diversity within the chicken gut microbiome revealed by metagenomics and culture.</title>
        <authorList>
            <person name="Gilroy R."/>
            <person name="Ravi A."/>
            <person name="Getino M."/>
            <person name="Pursley I."/>
            <person name="Horton D.L."/>
            <person name="Alikhan N.F."/>
            <person name="Baker D."/>
            <person name="Gharbi K."/>
            <person name="Hall N."/>
            <person name="Watson M."/>
            <person name="Adriaenssens E.M."/>
            <person name="Foster-Nyarko E."/>
            <person name="Jarju S."/>
            <person name="Secka A."/>
            <person name="Antonio M."/>
            <person name="Oren A."/>
            <person name="Chaudhuri R.R."/>
            <person name="La Ragione R."/>
            <person name="Hildebrand F."/>
            <person name="Pallen M.J."/>
        </authorList>
    </citation>
    <scope>NUCLEOTIDE SEQUENCE</scope>
    <source>
        <strain evidence="2">ChiHjej12B11-9795</strain>
    </source>
</reference>
<protein>
    <recommendedName>
        <fullName evidence="4">Lipoprotein</fullName>
    </recommendedName>
</protein>
<evidence type="ECO:0000313" key="3">
    <source>
        <dbReference type="Proteomes" id="UP000823862"/>
    </source>
</evidence>
<gene>
    <name evidence="2" type="ORF">H9950_04910</name>
</gene>
<dbReference type="Proteomes" id="UP000823862">
    <property type="component" value="Unassembled WGS sequence"/>
</dbReference>
<accession>A0A9D2KW72</accession>
<evidence type="ECO:0008006" key="4">
    <source>
        <dbReference type="Google" id="ProtNLM"/>
    </source>
</evidence>
<dbReference type="EMBL" id="DWZI01000027">
    <property type="protein sequence ID" value="HJA85520.1"/>
    <property type="molecule type" value="Genomic_DNA"/>
</dbReference>
<feature type="chain" id="PRO_5039467081" description="Lipoprotein" evidence="1">
    <location>
        <begin position="24"/>
        <end position="137"/>
    </location>
</feature>
<organism evidence="2 3">
    <name type="scientific">Candidatus Bacteroides avicola</name>
    <dbReference type="NCBI Taxonomy" id="2838468"/>
    <lineage>
        <taxon>Bacteria</taxon>
        <taxon>Pseudomonadati</taxon>
        <taxon>Bacteroidota</taxon>
        <taxon>Bacteroidia</taxon>
        <taxon>Bacteroidales</taxon>
        <taxon>Bacteroidaceae</taxon>
        <taxon>Bacteroides</taxon>
    </lineage>
</organism>